<protein>
    <submittedName>
        <fullName evidence="1">Uncharacterized protein</fullName>
    </submittedName>
</protein>
<proteinExistence type="predicted"/>
<organism evidence="1 2">
    <name type="scientific">Avena sativa</name>
    <name type="common">Oat</name>
    <dbReference type="NCBI Taxonomy" id="4498"/>
    <lineage>
        <taxon>Eukaryota</taxon>
        <taxon>Viridiplantae</taxon>
        <taxon>Streptophyta</taxon>
        <taxon>Embryophyta</taxon>
        <taxon>Tracheophyta</taxon>
        <taxon>Spermatophyta</taxon>
        <taxon>Magnoliopsida</taxon>
        <taxon>Liliopsida</taxon>
        <taxon>Poales</taxon>
        <taxon>Poaceae</taxon>
        <taxon>BOP clade</taxon>
        <taxon>Pooideae</taxon>
        <taxon>Poodae</taxon>
        <taxon>Poeae</taxon>
        <taxon>Poeae Chloroplast Group 1 (Aveneae type)</taxon>
        <taxon>Aveninae</taxon>
        <taxon>Avena</taxon>
    </lineage>
</organism>
<evidence type="ECO:0000313" key="2">
    <source>
        <dbReference type="Proteomes" id="UP001732700"/>
    </source>
</evidence>
<name>A0ACD5UZN7_AVESA</name>
<reference evidence="1" key="2">
    <citation type="submission" date="2025-09" db="UniProtKB">
        <authorList>
            <consortium name="EnsemblPlants"/>
        </authorList>
    </citation>
    <scope>IDENTIFICATION</scope>
</reference>
<sequence>MSQSHRLLFHAFLYVLLLAASAVADNTLTQSRAIGGDQRLVSPGDVFELGLFSVANNTKWFLGIWFTVSPAAVVWVANRDRPLNASSGGLVTLSGPGDLVLLDAASNNETIWSSNSSSVGAAGAVARLQDDGNLVLADEAGAVLWQSFEHPTNTFISGMRSGKNLRTGALWSLSSWRSADEPSAGDLRYVMDTQGSPELHLWSKGRKKYRTGPWNGMRFSGIPEMTTFEDMFEFNFTANADEVSYVYHDRKGFPMSRVVLGESGVMQRLVWDRKTLAWNSFWSGPRDQCDSYGLCGAFGVCNVGDAVVCGCIRGFTPGSPAEWRMRNATGGCARSTALQCADGGDGFYVLRGVKLPETHGSTVDAGATLEECGRRCLSDCSCTSYAASDIRGGGTGTGCIQWFGELMDTRFVDDGQDLFVRLAKSDLDHIVASLPDAPSNSSTHSSFFKRTGSGQNVADDVWRNRVAIGGEEAPDLTGAMASSKEMDKHVKLTLEPTSKTNKFVTVIASVITGFALLLLFLGFLIWRKARLSNEVANFYDIMRGECPMYDIGTIRAATGGFCPQNAIGRGGFGIVYKGRMPDGQEVAVKKLSAENRVQGLKEFKNEVDLIAKLQHRNLVRLLGCCIHGSERLLVYEYMSNKSLDAFIFDPRRRASLSWKTRMDVILGVARGLVYLHQDSRETMIHRDLKAANVLLDQEMVAKISDLGIARLFSRTGDDPEDSTVTDRIVGTLGYMSPEYAMGGMVSFMQDVYSFGVLLLEIVSGRRNQRSFNLIAHAWQLFEENNSLELLDSTVRDGCSAAELEQAATCIQVGLLCVQESPSRRPQMAAVIPMLSNQQALVRPLRPVVCMPMTAPAGLLDVQEVTSGSGGLTITILEGR</sequence>
<dbReference type="Proteomes" id="UP001732700">
    <property type="component" value="Chromosome 2D"/>
</dbReference>
<accession>A0ACD5UZN7</accession>
<reference evidence="1" key="1">
    <citation type="submission" date="2021-05" db="EMBL/GenBank/DDBJ databases">
        <authorList>
            <person name="Scholz U."/>
            <person name="Mascher M."/>
            <person name="Fiebig A."/>
        </authorList>
    </citation>
    <scope>NUCLEOTIDE SEQUENCE [LARGE SCALE GENOMIC DNA]</scope>
</reference>
<evidence type="ECO:0000313" key="1">
    <source>
        <dbReference type="EnsemblPlants" id="AVESA.00010b.r2.2DG0335590.1.CDS"/>
    </source>
</evidence>
<dbReference type="EnsemblPlants" id="AVESA.00010b.r2.2DG0335590.1">
    <property type="protein sequence ID" value="AVESA.00010b.r2.2DG0335590.1.CDS"/>
    <property type="gene ID" value="AVESA.00010b.r2.2DG0335590"/>
</dbReference>
<keyword evidence="2" id="KW-1185">Reference proteome</keyword>